<comment type="caution">
    <text evidence="1">The sequence shown here is derived from an EMBL/GenBank/DDBJ whole genome shotgun (WGS) entry which is preliminary data.</text>
</comment>
<proteinExistence type="predicted"/>
<accession>A0AAV9A7X5</accession>
<dbReference type="PANTHER" id="PTHR36807">
    <property type="entry name" value="PHOSPHOGLYCOLATE PHOSPHATASE"/>
    <property type="match status" value="1"/>
</dbReference>
<gene>
    <name evidence="1" type="ORF">QJS04_geneDACA002359</name>
</gene>
<reference evidence="1" key="2">
    <citation type="submission" date="2023-06" db="EMBL/GenBank/DDBJ databases">
        <authorList>
            <person name="Ma L."/>
            <person name="Liu K.-W."/>
            <person name="Li Z."/>
            <person name="Hsiao Y.-Y."/>
            <person name="Qi Y."/>
            <person name="Fu T."/>
            <person name="Tang G."/>
            <person name="Zhang D."/>
            <person name="Sun W.-H."/>
            <person name="Liu D.-K."/>
            <person name="Li Y."/>
            <person name="Chen G.-Z."/>
            <person name="Liu X.-D."/>
            <person name="Liao X.-Y."/>
            <person name="Jiang Y.-T."/>
            <person name="Yu X."/>
            <person name="Hao Y."/>
            <person name="Huang J."/>
            <person name="Zhao X.-W."/>
            <person name="Ke S."/>
            <person name="Chen Y.-Y."/>
            <person name="Wu W.-L."/>
            <person name="Hsu J.-L."/>
            <person name="Lin Y.-F."/>
            <person name="Huang M.-D."/>
            <person name="Li C.-Y."/>
            <person name="Huang L."/>
            <person name="Wang Z.-W."/>
            <person name="Zhao X."/>
            <person name="Zhong W.-Y."/>
            <person name="Peng D.-H."/>
            <person name="Ahmad S."/>
            <person name="Lan S."/>
            <person name="Zhang J.-S."/>
            <person name="Tsai W.-C."/>
            <person name="Van De Peer Y."/>
            <person name="Liu Z.-J."/>
        </authorList>
    </citation>
    <scope>NUCLEOTIDE SEQUENCE</scope>
    <source>
        <strain evidence="1">SCP</strain>
        <tissue evidence="1">Leaves</tissue>
    </source>
</reference>
<dbReference type="PANTHER" id="PTHR36807:SF2">
    <property type="entry name" value="PHOSPHOGLYCOLATE PHOSPHATASE"/>
    <property type="match status" value="1"/>
</dbReference>
<dbReference type="Pfam" id="PF12452">
    <property type="entry name" value="DUF3685"/>
    <property type="match status" value="2"/>
</dbReference>
<dbReference type="InterPro" id="IPR022552">
    <property type="entry name" value="UPF_Ycf55"/>
</dbReference>
<protein>
    <submittedName>
        <fullName evidence="1">Uncharacterized protein</fullName>
    </submittedName>
</protein>
<sequence>MGECITMLSCANIRLQSVPLKRRNFMHNNVSSNVLRRNYLYEGCRHAVQFPSWQVCDYSASFDRTVKGGWCIKLNRLRCNVVGASINLEDAVNWVPVIDQALLMTSVIFAYMAGAVPSQNAYLNAKKHKPGQESAIASSIPSGRAGNHDKWTKAHDTWNEIEGKLVDALDAVDLETNTWIRLAERGTQETKNPLSLSAIADGSRLRLLLSTLQQLHKEVKSIPQVHEDCSRDVWFGVIFEIIQGSIQPVCVGWLEEELRLQNKAEDKVIIARMFEKLRGNNTILENLKRLGKDNLYADLLYFLRFGSLSSGCYYDIQLFTQHGVDILEDLVITLADGISSIYLELISVDSGLASKMNGLGLNLCSLSTRELQRLRNEVALNQWLQQNFELVVSMYEDRFDLSVLQKQLLEDPHESQTEKLMWWKKFITRKPASTPFPLHCVLISQLSLHVKRTEELRALIGWRYYYSLFLEFSDIAMPLVRVIFDKISSAISFFLKCLIGRSLGLIFSGIRQSLGWR</sequence>
<organism evidence="1 2">
    <name type="scientific">Acorus gramineus</name>
    <name type="common">Dwarf sweet flag</name>
    <dbReference type="NCBI Taxonomy" id="55184"/>
    <lineage>
        <taxon>Eukaryota</taxon>
        <taxon>Viridiplantae</taxon>
        <taxon>Streptophyta</taxon>
        <taxon>Embryophyta</taxon>
        <taxon>Tracheophyta</taxon>
        <taxon>Spermatophyta</taxon>
        <taxon>Magnoliopsida</taxon>
        <taxon>Liliopsida</taxon>
        <taxon>Acoraceae</taxon>
        <taxon>Acorus</taxon>
    </lineage>
</organism>
<dbReference type="EMBL" id="JAUJYN010000011">
    <property type="protein sequence ID" value="KAK1260356.1"/>
    <property type="molecule type" value="Genomic_DNA"/>
</dbReference>
<keyword evidence="2" id="KW-1185">Reference proteome</keyword>
<reference evidence="1" key="1">
    <citation type="journal article" date="2023" name="Nat. Commun.">
        <title>Diploid and tetraploid genomes of Acorus and the evolution of monocots.</title>
        <authorList>
            <person name="Ma L."/>
            <person name="Liu K.W."/>
            <person name="Li Z."/>
            <person name="Hsiao Y.Y."/>
            <person name="Qi Y."/>
            <person name="Fu T."/>
            <person name="Tang G.D."/>
            <person name="Zhang D."/>
            <person name="Sun W.H."/>
            <person name="Liu D.K."/>
            <person name="Li Y."/>
            <person name="Chen G.Z."/>
            <person name="Liu X.D."/>
            <person name="Liao X.Y."/>
            <person name="Jiang Y.T."/>
            <person name="Yu X."/>
            <person name="Hao Y."/>
            <person name="Huang J."/>
            <person name="Zhao X.W."/>
            <person name="Ke S."/>
            <person name="Chen Y.Y."/>
            <person name="Wu W.L."/>
            <person name="Hsu J.L."/>
            <person name="Lin Y.F."/>
            <person name="Huang M.D."/>
            <person name="Li C.Y."/>
            <person name="Huang L."/>
            <person name="Wang Z.W."/>
            <person name="Zhao X."/>
            <person name="Zhong W.Y."/>
            <person name="Peng D.H."/>
            <person name="Ahmad S."/>
            <person name="Lan S."/>
            <person name="Zhang J.S."/>
            <person name="Tsai W.C."/>
            <person name="Van de Peer Y."/>
            <person name="Liu Z.J."/>
        </authorList>
    </citation>
    <scope>NUCLEOTIDE SEQUENCE</scope>
    <source>
        <strain evidence="1">SCP</strain>
    </source>
</reference>
<evidence type="ECO:0000313" key="2">
    <source>
        <dbReference type="Proteomes" id="UP001179952"/>
    </source>
</evidence>
<evidence type="ECO:0000313" key="1">
    <source>
        <dbReference type="EMBL" id="KAK1260356.1"/>
    </source>
</evidence>
<dbReference type="Proteomes" id="UP001179952">
    <property type="component" value="Unassembled WGS sequence"/>
</dbReference>
<name>A0AAV9A7X5_ACOGR</name>
<dbReference type="AlphaFoldDB" id="A0AAV9A7X5"/>